<reference evidence="8" key="3">
    <citation type="submission" date="2025-09" db="UniProtKB">
        <authorList>
            <consortium name="Ensembl"/>
        </authorList>
    </citation>
    <scope>IDENTIFICATION</scope>
</reference>
<dbReference type="Ensembl" id="ENSONIT00000021927.2">
    <property type="protein sequence ID" value="ENSONIP00000021908.2"/>
    <property type="gene ID" value="ENSONIG00000017372.2"/>
</dbReference>
<dbReference type="Proteomes" id="UP000005207">
    <property type="component" value="Linkage group LG9"/>
</dbReference>
<dbReference type="Pfam" id="PF02180">
    <property type="entry name" value="BH4"/>
    <property type="match status" value="1"/>
</dbReference>
<feature type="short sequence motif" description="BH4" evidence="5">
    <location>
        <begin position="9"/>
        <end position="28"/>
    </location>
</feature>
<dbReference type="PRINTS" id="PR01862">
    <property type="entry name" value="BCL2FAMILY"/>
</dbReference>
<keyword evidence="9" id="KW-1185">Reference proteome</keyword>
<name>I3KLB3_ORENI</name>
<feature type="transmembrane region" description="Helical" evidence="6">
    <location>
        <begin position="173"/>
        <end position="195"/>
    </location>
</feature>
<organism evidence="8 9">
    <name type="scientific">Oreochromis niloticus</name>
    <name type="common">Nile tilapia</name>
    <name type="synonym">Tilapia nilotica</name>
    <dbReference type="NCBI Taxonomy" id="8128"/>
    <lineage>
        <taxon>Eukaryota</taxon>
        <taxon>Metazoa</taxon>
        <taxon>Chordata</taxon>
        <taxon>Craniata</taxon>
        <taxon>Vertebrata</taxon>
        <taxon>Euteleostomi</taxon>
        <taxon>Actinopterygii</taxon>
        <taxon>Neopterygii</taxon>
        <taxon>Teleostei</taxon>
        <taxon>Neoteleostei</taxon>
        <taxon>Acanthomorphata</taxon>
        <taxon>Ovalentaria</taxon>
        <taxon>Cichlomorphae</taxon>
        <taxon>Cichliformes</taxon>
        <taxon>Cichlidae</taxon>
        <taxon>African cichlids</taxon>
        <taxon>Pseudocrenilabrinae</taxon>
        <taxon>Oreochromini</taxon>
        <taxon>Oreochromis</taxon>
    </lineage>
</organism>
<evidence type="ECO:0000313" key="8">
    <source>
        <dbReference type="Ensembl" id="ENSONIP00000021908.2"/>
    </source>
</evidence>
<dbReference type="GO" id="GO:0005741">
    <property type="term" value="C:mitochondrial outer membrane"/>
    <property type="evidence" value="ECO:0007669"/>
    <property type="project" value="TreeGrafter"/>
</dbReference>
<evidence type="ECO:0000256" key="1">
    <source>
        <dbReference type="ARBA" id="ARBA00004370"/>
    </source>
</evidence>
<dbReference type="InParanoid" id="I3KLB3"/>
<dbReference type="SMART" id="SM00265">
    <property type="entry name" value="BH4"/>
    <property type="match status" value="1"/>
</dbReference>
<reference evidence="8" key="2">
    <citation type="submission" date="2025-08" db="UniProtKB">
        <authorList>
            <consortium name="Ensembl"/>
        </authorList>
    </citation>
    <scope>IDENTIFICATION</scope>
</reference>
<dbReference type="GO" id="GO:0001836">
    <property type="term" value="P:release of cytochrome c from mitochondria"/>
    <property type="evidence" value="ECO:0007669"/>
    <property type="project" value="TreeGrafter"/>
</dbReference>
<keyword evidence="6" id="KW-0812">Transmembrane</keyword>
<dbReference type="InterPro" id="IPR036834">
    <property type="entry name" value="Bcl-2-like_sf"/>
</dbReference>
<reference evidence="9" key="1">
    <citation type="submission" date="2012-01" db="EMBL/GenBank/DDBJ databases">
        <title>The Genome Sequence of Oreochromis niloticus (Nile Tilapia).</title>
        <authorList>
            <consortium name="Broad Institute Genome Assembly Team"/>
            <consortium name="Broad Institute Sequencing Platform"/>
            <person name="Di Palma F."/>
            <person name="Johnson J."/>
            <person name="Lander E.S."/>
            <person name="Lindblad-Toh K."/>
        </authorList>
    </citation>
    <scope>NUCLEOTIDE SEQUENCE [LARGE SCALE GENOMIC DNA]</scope>
</reference>
<dbReference type="AlphaFoldDB" id="I3KLB3"/>
<dbReference type="GeneTree" id="ENSGT01130000278332"/>
<proteinExistence type="inferred from homology"/>
<evidence type="ECO:0000313" key="9">
    <source>
        <dbReference type="Proteomes" id="UP000005207"/>
    </source>
</evidence>
<dbReference type="GO" id="GO:0097192">
    <property type="term" value="P:extrinsic apoptotic signaling pathway in absence of ligand"/>
    <property type="evidence" value="ECO:0007669"/>
    <property type="project" value="TreeGrafter"/>
</dbReference>
<keyword evidence="6" id="KW-1133">Transmembrane helix</keyword>
<dbReference type="SUPFAM" id="SSF56854">
    <property type="entry name" value="Bcl-2 inhibitors of programmed cell death"/>
    <property type="match status" value="1"/>
</dbReference>
<keyword evidence="3 5" id="KW-0053">Apoptosis</keyword>
<feature type="domain" description="Apoptosis regulator Bcl-2 family BH4" evidence="7">
    <location>
        <begin position="9"/>
        <end position="28"/>
    </location>
</feature>
<dbReference type="PROSITE" id="PS50063">
    <property type="entry name" value="BH4_2"/>
    <property type="match status" value="1"/>
</dbReference>
<dbReference type="InterPro" id="IPR046371">
    <property type="entry name" value="Bcl-2_BH1-3"/>
</dbReference>
<dbReference type="PROSITE" id="PS01258">
    <property type="entry name" value="BH2"/>
    <property type="match status" value="1"/>
</dbReference>
<evidence type="ECO:0000256" key="3">
    <source>
        <dbReference type="ARBA" id="ARBA00022703"/>
    </source>
</evidence>
<protein>
    <submittedName>
        <fullName evidence="8">BCL2 apoptosis regulator b</fullName>
    </submittedName>
</protein>
<evidence type="ECO:0000256" key="5">
    <source>
        <dbReference type="PROSITE-ProRule" id="PRU00025"/>
    </source>
</evidence>
<evidence type="ECO:0000256" key="4">
    <source>
        <dbReference type="ARBA" id="ARBA00023136"/>
    </source>
</evidence>
<dbReference type="OMA" id="WSLRTVC"/>
<dbReference type="InterPro" id="IPR003093">
    <property type="entry name" value="Bcl2_BH4"/>
</dbReference>
<dbReference type="GO" id="GO:0042981">
    <property type="term" value="P:regulation of apoptotic process"/>
    <property type="evidence" value="ECO:0007669"/>
    <property type="project" value="InterPro"/>
</dbReference>
<sequence>GAMAAAYNSRDLVEDFLRYKLLGRGVAWPQRRANDVRAPRPDPPVAPPRLQAVLRSASDELERLHGNELSAQVTVLRLRGNGGGAARRRHLTAIREELFRDGVNWGRIVTMMELGGALSAAAAKSGDEGQVDDIASWMEESLDSPSLRRWIHDNGGWDAFVELYESRPTDSFWSLRTVLGLVVLGAVGVILGFLFSQKQN</sequence>
<dbReference type="GO" id="GO:0008630">
    <property type="term" value="P:intrinsic apoptotic signaling pathway in response to DNA damage"/>
    <property type="evidence" value="ECO:0007669"/>
    <property type="project" value="TreeGrafter"/>
</dbReference>
<dbReference type="HOGENOM" id="CLU_085401_0_2_1"/>
<keyword evidence="4 6" id="KW-0472">Membrane</keyword>
<evidence type="ECO:0000256" key="2">
    <source>
        <dbReference type="ARBA" id="ARBA00009458"/>
    </source>
</evidence>
<dbReference type="InterPro" id="IPR020726">
    <property type="entry name" value="Bcl2_BH2_motif_CS"/>
</dbReference>
<dbReference type="FunCoup" id="I3KLB3">
    <property type="interactions" value="965"/>
</dbReference>
<comment type="similarity">
    <text evidence="2">Belongs to the Bcl-2 family.</text>
</comment>
<accession>I3KLB3</accession>
<dbReference type="Gene3D" id="1.10.437.10">
    <property type="entry name" value="Blc2-like"/>
    <property type="match status" value="1"/>
</dbReference>
<dbReference type="GO" id="GO:0051400">
    <property type="term" value="F:BH domain binding"/>
    <property type="evidence" value="ECO:0007669"/>
    <property type="project" value="TreeGrafter"/>
</dbReference>
<evidence type="ECO:0000256" key="6">
    <source>
        <dbReference type="SAM" id="Phobius"/>
    </source>
</evidence>
<dbReference type="PROSITE" id="PS50062">
    <property type="entry name" value="BCL2_FAMILY"/>
    <property type="match status" value="1"/>
</dbReference>
<comment type="subcellular location">
    <subcellularLocation>
        <location evidence="1">Membrane</location>
    </subcellularLocation>
</comment>
<gene>
    <name evidence="8" type="primary">LOC102079353</name>
</gene>
<evidence type="ECO:0000259" key="7">
    <source>
        <dbReference type="PROSITE" id="PS50063"/>
    </source>
</evidence>
<dbReference type="InterPro" id="IPR026298">
    <property type="entry name" value="Bcl-2_fam"/>
</dbReference>
<dbReference type="SMART" id="SM00337">
    <property type="entry name" value="BCL"/>
    <property type="match status" value="1"/>
</dbReference>
<dbReference type="PANTHER" id="PTHR11256:SF11">
    <property type="entry name" value="APOPTOSIS REGULATOR BCL-2"/>
    <property type="match status" value="1"/>
</dbReference>
<dbReference type="Pfam" id="PF00452">
    <property type="entry name" value="Bcl-2"/>
    <property type="match status" value="1"/>
</dbReference>
<dbReference type="InterPro" id="IPR002475">
    <property type="entry name" value="Bcl2-like"/>
</dbReference>
<dbReference type="PANTHER" id="PTHR11256">
    <property type="entry name" value="BCL-2 RELATED"/>
    <property type="match status" value="1"/>
</dbReference>